<organism evidence="2 3">
    <name type="scientific">Trichonephila clavata</name>
    <name type="common">Joro spider</name>
    <name type="synonym">Nephila clavata</name>
    <dbReference type="NCBI Taxonomy" id="2740835"/>
    <lineage>
        <taxon>Eukaryota</taxon>
        <taxon>Metazoa</taxon>
        <taxon>Ecdysozoa</taxon>
        <taxon>Arthropoda</taxon>
        <taxon>Chelicerata</taxon>
        <taxon>Arachnida</taxon>
        <taxon>Araneae</taxon>
        <taxon>Araneomorphae</taxon>
        <taxon>Entelegynae</taxon>
        <taxon>Araneoidea</taxon>
        <taxon>Nephilidae</taxon>
        <taxon>Trichonephila</taxon>
    </lineage>
</organism>
<dbReference type="InterPro" id="IPR040676">
    <property type="entry name" value="DUF5641"/>
</dbReference>
<dbReference type="PANTHER" id="PTHR47331">
    <property type="entry name" value="PHD-TYPE DOMAIN-CONTAINING PROTEIN"/>
    <property type="match status" value="1"/>
</dbReference>
<dbReference type="PANTHER" id="PTHR47331:SF1">
    <property type="entry name" value="GAG-LIKE PROTEIN"/>
    <property type="match status" value="1"/>
</dbReference>
<dbReference type="Proteomes" id="UP000887116">
    <property type="component" value="Unassembled WGS sequence"/>
</dbReference>
<dbReference type="PROSITE" id="PS50994">
    <property type="entry name" value="INTEGRASE"/>
    <property type="match status" value="1"/>
</dbReference>
<dbReference type="GO" id="GO:0003676">
    <property type="term" value="F:nucleic acid binding"/>
    <property type="evidence" value="ECO:0007669"/>
    <property type="project" value="InterPro"/>
</dbReference>
<reference evidence="2" key="1">
    <citation type="submission" date="2020-07" db="EMBL/GenBank/DDBJ databases">
        <title>Multicomponent nature underlies the extraordinary mechanical properties of spider dragline silk.</title>
        <authorList>
            <person name="Kono N."/>
            <person name="Nakamura H."/>
            <person name="Mori M."/>
            <person name="Yoshida Y."/>
            <person name="Ohtoshi R."/>
            <person name="Malay A.D."/>
            <person name="Moran D.A.P."/>
            <person name="Tomita M."/>
            <person name="Numata K."/>
            <person name="Arakawa K."/>
        </authorList>
    </citation>
    <scope>NUCLEOTIDE SEQUENCE</scope>
</reference>
<comment type="caution">
    <text evidence="2">The sequence shown here is derived from an EMBL/GenBank/DDBJ whole genome shotgun (WGS) entry which is preliminary data.</text>
</comment>
<protein>
    <recommendedName>
        <fullName evidence="1">Integrase catalytic domain-containing protein</fullName>
    </recommendedName>
</protein>
<dbReference type="SUPFAM" id="SSF53098">
    <property type="entry name" value="Ribonuclease H-like"/>
    <property type="match status" value="1"/>
</dbReference>
<dbReference type="InterPro" id="IPR001584">
    <property type="entry name" value="Integrase_cat-core"/>
</dbReference>
<dbReference type="OrthoDB" id="6430876at2759"/>
<dbReference type="InterPro" id="IPR041588">
    <property type="entry name" value="Integrase_H2C2"/>
</dbReference>
<evidence type="ECO:0000259" key="1">
    <source>
        <dbReference type="PROSITE" id="PS50994"/>
    </source>
</evidence>
<dbReference type="InterPro" id="IPR012337">
    <property type="entry name" value="RNaseH-like_sf"/>
</dbReference>
<dbReference type="AlphaFoldDB" id="A0A8X6H8T8"/>
<gene>
    <name evidence="2" type="primary">AVEN_202404_1</name>
    <name evidence="2" type="ORF">TNCT_661201</name>
</gene>
<dbReference type="GO" id="GO:0015074">
    <property type="term" value="P:DNA integration"/>
    <property type="evidence" value="ECO:0007669"/>
    <property type="project" value="InterPro"/>
</dbReference>
<dbReference type="EMBL" id="BMAO01017646">
    <property type="protein sequence ID" value="GFR17375.1"/>
    <property type="molecule type" value="Genomic_DNA"/>
</dbReference>
<accession>A0A8X6H8T8</accession>
<evidence type="ECO:0000313" key="2">
    <source>
        <dbReference type="EMBL" id="GFR17375.1"/>
    </source>
</evidence>
<feature type="domain" description="Integrase catalytic" evidence="1">
    <location>
        <begin position="442"/>
        <end position="622"/>
    </location>
</feature>
<name>A0A8X6H8T8_TRICU</name>
<sequence>MLCHRANECLKKDLCPICNGLHHLSICFRKRHDDDFSPKGDTDNIVSAVFKTEVNSVLLQTCAALIDDKQDEQEVVRLFLDNGSQRSFVLKKTSEKFNFPILRKENLSICTFGAKETETKTLNIVKIKLKNRDDPNLCIEIEAVETEHISITHLPTPDKNIDKKFRYLKNVQLADSHEFNDKEISILIGADYYYQVVTGRITRLNKNLVAVETLFGWSLQGQSTYREELSTMSVIVNESNISKQLSEFWDLENLGIEAELSDDENIDNDMSEFEAGISYQNKRFIYNCKVNPVLRKIDCISASEFDHVTKVLVKQVQLTEFLTEIKCLKNRQPIPKGSKISLNVFLDKDEISRVRCRLKHSILAEFQKHQTILPKAHHSTDLIIEPYHKKYLHSGLQTTLYLIRQFYWIPSGPNRIIRINKCIACFRTKNQMIGDIPRDRIVPSQPFEKIGLDYAGPIITKPNLKGSKVTLKSYIAIFICFGKKVPHLEIVSDLTTKAFLACLPRFIARRSKPSIIWSDNTTNFKGARNILNDWNEICKSNTIQRFSAEEGIEWNFIPPASPHFGGLWEANIKSMKRILLRVTKSAVMNFEELTVAYANRSGSEFPSFDPNTKPLDWPMGRILEVFPGNDGLVRVVEVKTSSGIFRRAIQKIVPLPIPDDPAAAE</sequence>
<keyword evidence="3" id="KW-1185">Reference proteome</keyword>
<dbReference type="Pfam" id="PF18701">
    <property type="entry name" value="DUF5641"/>
    <property type="match status" value="1"/>
</dbReference>
<dbReference type="InterPro" id="IPR036397">
    <property type="entry name" value="RNaseH_sf"/>
</dbReference>
<dbReference type="Pfam" id="PF17921">
    <property type="entry name" value="Integrase_H2C2"/>
    <property type="match status" value="1"/>
</dbReference>
<dbReference type="Gene3D" id="3.30.420.10">
    <property type="entry name" value="Ribonuclease H-like superfamily/Ribonuclease H"/>
    <property type="match status" value="1"/>
</dbReference>
<proteinExistence type="predicted"/>
<evidence type="ECO:0000313" key="3">
    <source>
        <dbReference type="Proteomes" id="UP000887116"/>
    </source>
</evidence>